<dbReference type="SUPFAM" id="SSF53807">
    <property type="entry name" value="Helical backbone' metal receptor"/>
    <property type="match status" value="1"/>
</dbReference>
<protein>
    <submittedName>
        <fullName evidence="4">ABC transporter substrate-binding protein</fullName>
    </submittedName>
</protein>
<dbReference type="InterPro" id="IPR002491">
    <property type="entry name" value="ABC_transptr_periplasmic_BD"/>
</dbReference>
<organism evidence="4 5">
    <name type="scientific">Candidatus Onthomorpha intestinigallinarum</name>
    <dbReference type="NCBI Taxonomy" id="2840880"/>
    <lineage>
        <taxon>Bacteria</taxon>
        <taxon>Pseudomonadati</taxon>
        <taxon>Bacteroidota</taxon>
        <taxon>Bacteroidia</taxon>
        <taxon>Bacteroidales</taxon>
        <taxon>Candidatus Onthomorpha</taxon>
    </lineage>
</organism>
<dbReference type="PANTHER" id="PTHR30535:SF34">
    <property type="entry name" value="MOLYBDATE-BINDING PROTEIN MOLA"/>
    <property type="match status" value="1"/>
</dbReference>
<dbReference type="Gene3D" id="3.40.50.1980">
    <property type="entry name" value="Nitrogenase molybdenum iron protein domain"/>
    <property type="match status" value="2"/>
</dbReference>
<gene>
    <name evidence="4" type="ORF">IAC47_01380</name>
</gene>
<dbReference type="InterPro" id="IPR050902">
    <property type="entry name" value="ABC_Transporter_SBP"/>
</dbReference>
<feature type="domain" description="Fe/B12 periplasmic-binding" evidence="3">
    <location>
        <begin position="54"/>
        <end position="298"/>
    </location>
</feature>
<evidence type="ECO:0000313" key="5">
    <source>
        <dbReference type="Proteomes" id="UP000824267"/>
    </source>
</evidence>
<name>A0A9D1RHV2_9BACT</name>
<dbReference type="GO" id="GO:0071281">
    <property type="term" value="P:cellular response to iron ion"/>
    <property type="evidence" value="ECO:0007669"/>
    <property type="project" value="TreeGrafter"/>
</dbReference>
<sequence>MRNLSRRGFLLVAMGCFAVFLSCGGKTDKPEADNTIEITDYYNRKTSIRPNPQRVVSLSPGISELIFALGRQASLVGRTDYCTYPEEVKRIKSVGGISDANVEMIIALKPDVVIASSMVNRQSVERISHSGIPVVSLPERKNVEGVYQTINILGRIFCEQSRADSLVRSMQDGIDRIRRQNRGEDRPKVYYVVGFGNSGDYTAGGDTYINEMIELAGGKNIAEKARNWSFSKEALFADQPDCIIIRKEDLKTFVNTSPYDKLKAVRENRVFGIESSLMDCQTNRSIEAIEQISRWIHS</sequence>
<keyword evidence="1 2" id="KW-0732">Signal</keyword>
<evidence type="ECO:0000313" key="4">
    <source>
        <dbReference type="EMBL" id="HIW86917.1"/>
    </source>
</evidence>
<dbReference type="Proteomes" id="UP000824267">
    <property type="component" value="Unassembled WGS sequence"/>
</dbReference>
<dbReference type="NCBIfam" id="NF038402">
    <property type="entry name" value="TroA_like"/>
    <property type="match status" value="1"/>
</dbReference>
<dbReference type="PROSITE" id="PS50983">
    <property type="entry name" value="FE_B12_PBP"/>
    <property type="match status" value="1"/>
</dbReference>
<evidence type="ECO:0000256" key="2">
    <source>
        <dbReference type="SAM" id="SignalP"/>
    </source>
</evidence>
<dbReference type="InterPro" id="IPR054828">
    <property type="entry name" value="Vit_B12_bind_prot"/>
</dbReference>
<dbReference type="EMBL" id="DXGG01000050">
    <property type="protein sequence ID" value="HIW86917.1"/>
    <property type="molecule type" value="Genomic_DNA"/>
</dbReference>
<feature type="chain" id="PRO_5038438276" evidence="2">
    <location>
        <begin position="19"/>
        <end position="298"/>
    </location>
</feature>
<dbReference type="CDD" id="cd01143">
    <property type="entry name" value="YvrC"/>
    <property type="match status" value="1"/>
</dbReference>
<reference evidence="4" key="2">
    <citation type="submission" date="2021-04" db="EMBL/GenBank/DDBJ databases">
        <authorList>
            <person name="Gilroy R."/>
        </authorList>
    </citation>
    <scope>NUCLEOTIDE SEQUENCE</scope>
    <source>
        <strain evidence="4">Gambia16-930</strain>
    </source>
</reference>
<accession>A0A9D1RHV2</accession>
<reference evidence="4" key="1">
    <citation type="journal article" date="2021" name="PeerJ">
        <title>Extensive microbial diversity within the chicken gut microbiome revealed by metagenomics and culture.</title>
        <authorList>
            <person name="Gilroy R."/>
            <person name="Ravi A."/>
            <person name="Getino M."/>
            <person name="Pursley I."/>
            <person name="Horton D.L."/>
            <person name="Alikhan N.F."/>
            <person name="Baker D."/>
            <person name="Gharbi K."/>
            <person name="Hall N."/>
            <person name="Watson M."/>
            <person name="Adriaenssens E.M."/>
            <person name="Foster-Nyarko E."/>
            <person name="Jarju S."/>
            <person name="Secka A."/>
            <person name="Antonio M."/>
            <person name="Oren A."/>
            <person name="Chaudhuri R.R."/>
            <person name="La Ragione R."/>
            <person name="Hildebrand F."/>
            <person name="Pallen M.J."/>
        </authorList>
    </citation>
    <scope>NUCLEOTIDE SEQUENCE</scope>
    <source>
        <strain evidence="4">Gambia16-930</strain>
    </source>
</reference>
<feature type="signal peptide" evidence="2">
    <location>
        <begin position="1"/>
        <end position="18"/>
    </location>
</feature>
<dbReference type="PROSITE" id="PS51257">
    <property type="entry name" value="PROKAR_LIPOPROTEIN"/>
    <property type="match status" value="1"/>
</dbReference>
<dbReference type="AlphaFoldDB" id="A0A9D1RHV2"/>
<evidence type="ECO:0000259" key="3">
    <source>
        <dbReference type="PROSITE" id="PS50983"/>
    </source>
</evidence>
<comment type="caution">
    <text evidence="4">The sequence shown here is derived from an EMBL/GenBank/DDBJ whole genome shotgun (WGS) entry which is preliminary data.</text>
</comment>
<dbReference type="PANTHER" id="PTHR30535">
    <property type="entry name" value="VITAMIN B12-BINDING PROTEIN"/>
    <property type="match status" value="1"/>
</dbReference>
<evidence type="ECO:0000256" key="1">
    <source>
        <dbReference type="ARBA" id="ARBA00022729"/>
    </source>
</evidence>
<dbReference type="Pfam" id="PF01497">
    <property type="entry name" value="Peripla_BP_2"/>
    <property type="match status" value="1"/>
</dbReference>
<proteinExistence type="predicted"/>